<proteinExistence type="predicted"/>
<reference evidence="1" key="2">
    <citation type="submission" date="2023-05" db="EMBL/GenBank/DDBJ databases">
        <authorList>
            <consortium name="Lawrence Berkeley National Laboratory"/>
            <person name="Steindorff A."/>
            <person name="Hensen N."/>
            <person name="Bonometti L."/>
            <person name="Westerberg I."/>
            <person name="Brannstrom I.O."/>
            <person name="Guillou S."/>
            <person name="Cros-Aarteil S."/>
            <person name="Calhoun S."/>
            <person name="Haridas S."/>
            <person name="Kuo A."/>
            <person name="Mondo S."/>
            <person name="Pangilinan J."/>
            <person name="Riley R."/>
            <person name="Labutti K."/>
            <person name="Andreopoulos B."/>
            <person name="Lipzen A."/>
            <person name="Chen C."/>
            <person name="Yanf M."/>
            <person name="Daum C."/>
            <person name="Ng V."/>
            <person name="Clum A."/>
            <person name="Ohm R."/>
            <person name="Martin F."/>
            <person name="Silar P."/>
            <person name="Natvig D."/>
            <person name="Lalanne C."/>
            <person name="Gautier V."/>
            <person name="Ament-Velasquez S.L."/>
            <person name="Kruys A."/>
            <person name="Hutchinson M.I."/>
            <person name="Powell A.J."/>
            <person name="Barry K."/>
            <person name="Miller A.N."/>
            <person name="Grigoriev I.V."/>
            <person name="Debuchy R."/>
            <person name="Gladieux P."/>
            <person name="Thoren M.H."/>
            <person name="Johannesson H."/>
        </authorList>
    </citation>
    <scope>NUCLEOTIDE SEQUENCE</scope>
    <source>
        <strain evidence="1">CBS 532.94</strain>
    </source>
</reference>
<evidence type="ECO:0000313" key="2">
    <source>
        <dbReference type="Proteomes" id="UP001303760"/>
    </source>
</evidence>
<keyword evidence="2" id="KW-1185">Reference proteome</keyword>
<evidence type="ECO:0000313" key="1">
    <source>
        <dbReference type="EMBL" id="KAK4240374.1"/>
    </source>
</evidence>
<dbReference type="AlphaFoldDB" id="A0AAN7CE54"/>
<dbReference type="EMBL" id="MU860041">
    <property type="protein sequence ID" value="KAK4240374.1"/>
    <property type="molecule type" value="Genomic_DNA"/>
</dbReference>
<accession>A0AAN7CE54</accession>
<organism evidence="1 2">
    <name type="scientific">Achaetomium macrosporum</name>
    <dbReference type="NCBI Taxonomy" id="79813"/>
    <lineage>
        <taxon>Eukaryota</taxon>
        <taxon>Fungi</taxon>
        <taxon>Dikarya</taxon>
        <taxon>Ascomycota</taxon>
        <taxon>Pezizomycotina</taxon>
        <taxon>Sordariomycetes</taxon>
        <taxon>Sordariomycetidae</taxon>
        <taxon>Sordariales</taxon>
        <taxon>Chaetomiaceae</taxon>
        <taxon>Achaetomium</taxon>
    </lineage>
</organism>
<sequence>MTAEEATRSGASGFESFETLPPEMIVQILQSCTTTEDVVALASTCGYIYHVWQANAAATLWPLLLRKVPHLHDALVAARMTQLVVDAEGRDEVPPIGFSPGQLECPAQPSLAELRASLDLHRLSREMAESFFAEPFRYYKGVFDPNRYDYDYDDYFIPRDRPGHSYGAEEAVRKGEWMDRMCHTILKVFTVWPALTGAYSEPIRKAKGHPDPEVQVLAHWNSGRADHWDCIKRKAVPFLTQFAVYDLEAPTEALDAVFGPAADWLLASFLSDRESRQAMAKRFDERFGRAGYCLSLEGSCPVGLVDGRGDGSHSDAHHVVWQLMRMLWVVEHTRPLGLGLLREFIRRSYEPLPPPYAWNGGRAMLTPMARFLVRRRPLYCGDPVRPRR</sequence>
<comment type="caution">
    <text evidence="1">The sequence shown here is derived from an EMBL/GenBank/DDBJ whole genome shotgun (WGS) entry which is preliminary data.</text>
</comment>
<name>A0AAN7CE54_9PEZI</name>
<evidence type="ECO:0008006" key="3">
    <source>
        <dbReference type="Google" id="ProtNLM"/>
    </source>
</evidence>
<protein>
    <recommendedName>
        <fullName evidence="3">F-box domain-containing protein</fullName>
    </recommendedName>
</protein>
<gene>
    <name evidence="1" type="ORF">C8A03DRAFT_31510</name>
</gene>
<dbReference type="Proteomes" id="UP001303760">
    <property type="component" value="Unassembled WGS sequence"/>
</dbReference>
<reference evidence="1" key="1">
    <citation type="journal article" date="2023" name="Mol. Phylogenet. Evol.">
        <title>Genome-scale phylogeny and comparative genomics of the fungal order Sordariales.</title>
        <authorList>
            <person name="Hensen N."/>
            <person name="Bonometti L."/>
            <person name="Westerberg I."/>
            <person name="Brannstrom I.O."/>
            <person name="Guillou S."/>
            <person name="Cros-Aarteil S."/>
            <person name="Calhoun S."/>
            <person name="Haridas S."/>
            <person name="Kuo A."/>
            <person name="Mondo S."/>
            <person name="Pangilinan J."/>
            <person name="Riley R."/>
            <person name="LaButti K."/>
            <person name="Andreopoulos B."/>
            <person name="Lipzen A."/>
            <person name="Chen C."/>
            <person name="Yan M."/>
            <person name="Daum C."/>
            <person name="Ng V."/>
            <person name="Clum A."/>
            <person name="Steindorff A."/>
            <person name="Ohm R.A."/>
            <person name="Martin F."/>
            <person name="Silar P."/>
            <person name="Natvig D.O."/>
            <person name="Lalanne C."/>
            <person name="Gautier V."/>
            <person name="Ament-Velasquez S.L."/>
            <person name="Kruys A."/>
            <person name="Hutchinson M.I."/>
            <person name="Powell A.J."/>
            <person name="Barry K."/>
            <person name="Miller A.N."/>
            <person name="Grigoriev I.V."/>
            <person name="Debuchy R."/>
            <person name="Gladieux P."/>
            <person name="Hiltunen Thoren M."/>
            <person name="Johannesson H."/>
        </authorList>
    </citation>
    <scope>NUCLEOTIDE SEQUENCE</scope>
    <source>
        <strain evidence="1">CBS 532.94</strain>
    </source>
</reference>